<dbReference type="Proteomes" id="UP001596456">
    <property type="component" value="Unassembled WGS sequence"/>
</dbReference>
<dbReference type="Gene3D" id="2.40.160.10">
    <property type="entry name" value="Porin"/>
    <property type="match status" value="1"/>
</dbReference>
<dbReference type="InterPro" id="IPR023614">
    <property type="entry name" value="Porin_dom_sf"/>
</dbReference>
<feature type="signal peptide" evidence="2">
    <location>
        <begin position="1"/>
        <end position="24"/>
    </location>
</feature>
<name>A0ABW2L1A0_9PROT</name>
<reference evidence="4" key="1">
    <citation type="journal article" date="2019" name="Int. J. Syst. Evol. Microbiol.">
        <title>The Global Catalogue of Microorganisms (GCM) 10K type strain sequencing project: providing services to taxonomists for standard genome sequencing and annotation.</title>
        <authorList>
            <consortium name="The Broad Institute Genomics Platform"/>
            <consortium name="The Broad Institute Genome Sequencing Center for Infectious Disease"/>
            <person name="Wu L."/>
            <person name="Ma J."/>
        </authorList>
    </citation>
    <scope>NUCLEOTIDE SEQUENCE [LARGE SCALE GENOMIC DNA]</scope>
    <source>
        <strain evidence="4">CGMCC 1.16275</strain>
    </source>
</reference>
<dbReference type="RefSeq" id="WP_377360481.1">
    <property type="nucleotide sequence ID" value="NZ_JBHTCM010000024.1"/>
</dbReference>
<evidence type="ECO:0000256" key="1">
    <source>
        <dbReference type="SAM" id="MobiDB-lite"/>
    </source>
</evidence>
<evidence type="ECO:0000313" key="4">
    <source>
        <dbReference type="Proteomes" id="UP001596456"/>
    </source>
</evidence>
<dbReference type="InterPro" id="IPR018759">
    <property type="entry name" value="BBP2_2"/>
</dbReference>
<keyword evidence="4" id="KW-1185">Reference proteome</keyword>
<feature type="chain" id="PRO_5045968186" evidence="2">
    <location>
        <begin position="25"/>
        <end position="409"/>
    </location>
</feature>
<accession>A0ABW2L1A0</accession>
<sequence>MRNAVKLAAAVSVLASALPVTAVAQEDARGVPVLNRGRPDYDAAGVRAGGFMVMPSLKLAGQYDDNIFASENEVDDYILVASPSVRVRSNWNNHALNFLADADIGRYQDNEKENYEDYLVGLDGRIDIARGTTARADGSYARRHEERGSPNDAGGREPTEYDLITLGAGFERSLARLGFRVSGDYRNFDFDDVAGVGTQIIDQDNRDREEYGATARVSYETTPNARGFIQAAYNWRRYDSNPLRDSDGYRLTAGVDLDLGGITTGELFVGYRSQSYDDPLLDDATGFTYGANLTWNATALTTLTFTVSNTTEETTQAGSSSFIASLYRVQVDHELMRNLILSGFASYIDNDYKGITRQEDVVGLGASAKYLINRNFSAELGYRMTDRDVNVVGADYTRNIFFLNLTAAL</sequence>
<evidence type="ECO:0000256" key="2">
    <source>
        <dbReference type="SAM" id="SignalP"/>
    </source>
</evidence>
<dbReference type="SUPFAM" id="SSF56935">
    <property type="entry name" value="Porins"/>
    <property type="match status" value="1"/>
</dbReference>
<protein>
    <submittedName>
        <fullName evidence="3">Outer membrane beta-barrel protein</fullName>
    </submittedName>
</protein>
<feature type="compositionally biased region" description="Basic and acidic residues" evidence="1">
    <location>
        <begin position="140"/>
        <end position="158"/>
    </location>
</feature>
<proteinExistence type="predicted"/>
<gene>
    <name evidence="3" type="ORF">ACFQPS_17380</name>
</gene>
<comment type="caution">
    <text evidence="3">The sequence shown here is derived from an EMBL/GenBank/DDBJ whole genome shotgun (WGS) entry which is preliminary data.</text>
</comment>
<evidence type="ECO:0000313" key="3">
    <source>
        <dbReference type="EMBL" id="MFC7334941.1"/>
    </source>
</evidence>
<keyword evidence="2" id="KW-0732">Signal</keyword>
<feature type="region of interest" description="Disordered" evidence="1">
    <location>
        <begin position="137"/>
        <end position="158"/>
    </location>
</feature>
<dbReference type="EMBL" id="JBHTCM010000024">
    <property type="protein sequence ID" value="MFC7334941.1"/>
    <property type="molecule type" value="Genomic_DNA"/>
</dbReference>
<dbReference type="Pfam" id="PF10082">
    <property type="entry name" value="BBP2_2"/>
    <property type="match status" value="1"/>
</dbReference>
<organism evidence="3 4">
    <name type="scientific">Rhodocista pekingensis</name>
    <dbReference type="NCBI Taxonomy" id="201185"/>
    <lineage>
        <taxon>Bacteria</taxon>
        <taxon>Pseudomonadati</taxon>
        <taxon>Pseudomonadota</taxon>
        <taxon>Alphaproteobacteria</taxon>
        <taxon>Rhodospirillales</taxon>
        <taxon>Azospirillaceae</taxon>
        <taxon>Rhodocista</taxon>
    </lineage>
</organism>